<dbReference type="eggNOG" id="COG1082">
    <property type="taxonomic scope" value="Bacteria"/>
</dbReference>
<evidence type="ECO:0000313" key="3">
    <source>
        <dbReference type="EMBL" id="THG90270.1"/>
    </source>
</evidence>
<dbReference type="OrthoDB" id="104997at2"/>
<reference evidence="3 5" key="2">
    <citation type="submission" date="2014-01" db="EMBL/GenBank/DDBJ databases">
        <title>Draft genome sequencing of Bacillus alcalophilus CGMCC 1.3604.</title>
        <authorList>
            <person name="Yang J."/>
            <person name="Diao L."/>
            <person name="Yang S."/>
        </authorList>
    </citation>
    <scope>NUCLEOTIDE SEQUENCE [LARGE SCALE GENOMIC DNA]</scope>
    <source>
        <strain evidence="3 5">CGMCC 1.3604</strain>
    </source>
</reference>
<dbReference type="Proteomes" id="UP000002754">
    <property type="component" value="Unassembled WGS sequence"/>
</dbReference>
<evidence type="ECO:0000313" key="2">
    <source>
        <dbReference type="EMBL" id="KGA96997.1"/>
    </source>
</evidence>
<dbReference type="InterPro" id="IPR050312">
    <property type="entry name" value="IolE/XylAMocC-like"/>
</dbReference>
<sequence length="281" mass="32219">MKLSVFTVMVPDLTPSELLPLLKENGYDAVEWRYKSIDPQFEQENFSFWRNNFCTIQPNWKSEELLKLRKETEKLGIETLSVTPYLTCGDLEATEDVLKKAKLLGANMIRIGVPRYDGALPFSDLLQQAKRYVKEVEELCKQYQIKGLVETHHQTIAPSASLALRLVEESNPDHIGVLYDPGNMVHEGYEDYRMGIAMLGSYLAHVHAKNAAYFSKEQEGIKKWQGKWVRIDRGIVDWVEVMNALKESGYQGYVGMEDFSETFPSKEALAFNAQYLKSFVE</sequence>
<name>A0A094YU34_ALKAL</name>
<keyword evidence="4" id="KW-1185">Reference proteome</keyword>
<accession>A0A094YU34</accession>
<dbReference type="InterPro" id="IPR036237">
    <property type="entry name" value="Xyl_isomerase-like_sf"/>
</dbReference>
<dbReference type="AlphaFoldDB" id="A0A094YU34"/>
<keyword evidence="2" id="KW-0413">Isomerase</keyword>
<proteinExistence type="predicted"/>
<dbReference type="PANTHER" id="PTHR12110">
    <property type="entry name" value="HYDROXYPYRUVATE ISOMERASE"/>
    <property type="match status" value="1"/>
</dbReference>
<dbReference type="Gene3D" id="3.20.20.150">
    <property type="entry name" value="Divalent-metal-dependent TIM barrel enzymes"/>
    <property type="match status" value="1"/>
</dbReference>
<reference evidence="2 4" key="1">
    <citation type="journal article" date="2014" name="Genome Announc.">
        <title>Draft Genome Sequence of Bacillus alcalophilus AV1934, a Classic Alkaliphile Isolated from Human Feces in 1934.</title>
        <authorList>
            <person name="Attie O."/>
            <person name="Jayaprakash A."/>
            <person name="Shah H."/>
            <person name="Paulsen I.T."/>
            <person name="Morino M."/>
            <person name="Takahashi Y."/>
            <person name="Narumi I."/>
            <person name="Sachidanandam R."/>
            <person name="Satoh K."/>
            <person name="Ito M."/>
            <person name="Krulwich T.A."/>
        </authorList>
    </citation>
    <scope>NUCLEOTIDE SEQUENCE [LARGE SCALE GENOMIC DNA]</scope>
    <source>
        <strain evidence="2 4">AV1934</strain>
    </source>
</reference>
<evidence type="ECO:0000313" key="5">
    <source>
        <dbReference type="Proteomes" id="UP000297014"/>
    </source>
</evidence>
<dbReference type="EMBL" id="ALPT02000040">
    <property type="protein sequence ID" value="KGA96997.1"/>
    <property type="molecule type" value="Genomic_DNA"/>
</dbReference>
<dbReference type="PANTHER" id="PTHR12110:SF41">
    <property type="entry name" value="INOSOSE DEHYDRATASE"/>
    <property type="match status" value="1"/>
</dbReference>
<comment type="caution">
    <text evidence="2">The sequence shown here is derived from an EMBL/GenBank/DDBJ whole genome shotgun (WGS) entry which is preliminary data.</text>
</comment>
<feature type="domain" description="Xylose isomerase-like TIM barrel" evidence="1">
    <location>
        <begin position="21"/>
        <end position="277"/>
    </location>
</feature>
<dbReference type="EMBL" id="JALP01000164">
    <property type="protein sequence ID" value="THG90270.1"/>
    <property type="molecule type" value="Genomic_DNA"/>
</dbReference>
<dbReference type="RefSeq" id="WP_003324193.1">
    <property type="nucleotide sequence ID" value="NZ_ALPT02000040.1"/>
</dbReference>
<dbReference type="STRING" id="1218173.BALCAV_0212940"/>
<dbReference type="GO" id="GO:0016853">
    <property type="term" value="F:isomerase activity"/>
    <property type="evidence" value="ECO:0007669"/>
    <property type="project" value="UniProtKB-KW"/>
</dbReference>
<organism evidence="2 4">
    <name type="scientific">Alkalihalobacillus alcalophilus ATCC 27647 = CGMCC 1.3604</name>
    <dbReference type="NCBI Taxonomy" id="1218173"/>
    <lineage>
        <taxon>Bacteria</taxon>
        <taxon>Bacillati</taxon>
        <taxon>Bacillota</taxon>
        <taxon>Bacilli</taxon>
        <taxon>Bacillales</taxon>
        <taxon>Bacillaceae</taxon>
        <taxon>Alkalihalobacillus</taxon>
    </lineage>
</organism>
<dbReference type="SUPFAM" id="SSF51658">
    <property type="entry name" value="Xylose isomerase-like"/>
    <property type="match status" value="1"/>
</dbReference>
<evidence type="ECO:0000259" key="1">
    <source>
        <dbReference type="Pfam" id="PF01261"/>
    </source>
</evidence>
<dbReference type="Proteomes" id="UP000297014">
    <property type="component" value="Unassembled WGS sequence"/>
</dbReference>
<evidence type="ECO:0000313" key="4">
    <source>
        <dbReference type="Proteomes" id="UP000002754"/>
    </source>
</evidence>
<protein>
    <submittedName>
        <fullName evidence="2">Xylose isomerase</fullName>
    </submittedName>
</protein>
<dbReference type="InterPro" id="IPR013022">
    <property type="entry name" value="Xyl_isomerase-like_TIM-brl"/>
</dbReference>
<gene>
    <name evidence="3" type="ORF">AJ85_11735</name>
    <name evidence="2" type="ORF">BALCAV_0212940</name>
</gene>
<dbReference type="Pfam" id="PF01261">
    <property type="entry name" value="AP_endonuc_2"/>
    <property type="match status" value="1"/>
</dbReference>